<dbReference type="eggNOG" id="KOG1005">
    <property type="taxonomic scope" value="Eukaryota"/>
</dbReference>
<dbReference type="PANTHER" id="PTHR12066:SF0">
    <property type="entry name" value="TELOMERASE REVERSE TRANSCRIPTASE"/>
    <property type="match status" value="1"/>
</dbReference>
<evidence type="ECO:0000256" key="9">
    <source>
        <dbReference type="ARBA" id="ARBA00022895"/>
    </source>
</evidence>
<keyword evidence="10 13" id="KW-0695">RNA-directed DNA polymerase</keyword>
<dbReference type="HOGENOM" id="CLU_012565_0_0_1"/>
<proteinExistence type="inferred from homology"/>
<keyword evidence="11 13" id="KW-0539">Nucleus</keyword>
<comment type="function">
    <text evidence="13">Telomerase is a ribonucleoprotein enzyme essential for the replication of chromosome termini in most eukaryotes. It elongates telomeres. It is a reverse transcriptase that adds simple sequence repeats to chromosome ends by copying a template sequence within the RNA component of the enzyme.</text>
</comment>
<dbReference type="PROSITE" id="PS50878">
    <property type="entry name" value="RT_POL"/>
    <property type="match status" value="1"/>
</dbReference>
<evidence type="ECO:0000256" key="10">
    <source>
        <dbReference type="ARBA" id="ARBA00022918"/>
    </source>
</evidence>
<dbReference type="EC" id="2.7.7.49" evidence="2 13"/>
<dbReference type="RefSeq" id="XP_001482118.2">
    <property type="nucleotide sequence ID" value="XM_001482068.1"/>
</dbReference>
<dbReference type="STRING" id="294746.A5DRI0"/>
<dbReference type="GO" id="GO:0000333">
    <property type="term" value="C:telomerase catalytic core complex"/>
    <property type="evidence" value="ECO:0007669"/>
    <property type="project" value="TreeGrafter"/>
</dbReference>
<name>A5DRI0_PICGU</name>
<evidence type="ECO:0000256" key="7">
    <source>
        <dbReference type="ARBA" id="ARBA00022723"/>
    </source>
</evidence>
<keyword evidence="4 13" id="KW-0158">Chromosome</keyword>
<dbReference type="KEGG" id="pgu:PGUG_05881"/>
<dbReference type="CDD" id="cd01648">
    <property type="entry name" value="TERT"/>
    <property type="match status" value="1"/>
</dbReference>
<dbReference type="Proteomes" id="UP000001997">
    <property type="component" value="Unassembled WGS sequence"/>
</dbReference>
<dbReference type="Gene3D" id="1.10.132.70">
    <property type="match status" value="1"/>
</dbReference>
<evidence type="ECO:0000256" key="11">
    <source>
        <dbReference type="ARBA" id="ARBA00023242"/>
    </source>
</evidence>
<dbReference type="PRINTS" id="PR01365">
    <property type="entry name" value="TELOMERASERT"/>
</dbReference>
<reference evidence="15 16" key="1">
    <citation type="journal article" date="2009" name="Nature">
        <title>Evolution of pathogenicity and sexual reproduction in eight Candida genomes.</title>
        <authorList>
            <person name="Butler G."/>
            <person name="Rasmussen M.D."/>
            <person name="Lin M.F."/>
            <person name="Santos M.A."/>
            <person name="Sakthikumar S."/>
            <person name="Munro C.A."/>
            <person name="Rheinbay E."/>
            <person name="Grabherr M."/>
            <person name="Forche A."/>
            <person name="Reedy J.L."/>
            <person name="Agrafioti I."/>
            <person name="Arnaud M.B."/>
            <person name="Bates S."/>
            <person name="Brown A.J."/>
            <person name="Brunke S."/>
            <person name="Costanzo M.C."/>
            <person name="Fitzpatrick D.A."/>
            <person name="de Groot P.W."/>
            <person name="Harris D."/>
            <person name="Hoyer L.L."/>
            <person name="Hube B."/>
            <person name="Klis F.M."/>
            <person name="Kodira C."/>
            <person name="Lennard N."/>
            <person name="Logue M.E."/>
            <person name="Martin R."/>
            <person name="Neiman A.M."/>
            <person name="Nikolaou E."/>
            <person name="Quail M.A."/>
            <person name="Quinn J."/>
            <person name="Santos M.C."/>
            <person name="Schmitzberger F.F."/>
            <person name="Sherlock G."/>
            <person name="Shah P."/>
            <person name="Silverstein K.A."/>
            <person name="Skrzypek M.S."/>
            <person name="Soll D."/>
            <person name="Staggs R."/>
            <person name="Stansfield I."/>
            <person name="Stumpf M.P."/>
            <person name="Sudbery P.E."/>
            <person name="Srikantha T."/>
            <person name="Zeng Q."/>
            <person name="Berman J."/>
            <person name="Berriman M."/>
            <person name="Heitman J."/>
            <person name="Gow N.A."/>
            <person name="Lorenz M.C."/>
            <person name="Birren B.W."/>
            <person name="Kellis M."/>
            <person name="Cuomo C.A."/>
        </authorList>
    </citation>
    <scope>NUCLEOTIDE SEQUENCE [LARGE SCALE GENOMIC DNA]</scope>
    <source>
        <strain evidence="16">ATCC 6260 / CBS 566 / DSM 6381 / JCM 1539 / NBRC 10279 / NRRL Y-324</strain>
    </source>
</reference>
<keyword evidence="5 13" id="KW-0808">Transferase</keyword>
<evidence type="ECO:0000313" key="15">
    <source>
        <dbReference type="EMBL" id="EDK41783.2"/>
    </source>
</evidence>
<evidence type="ECO:0000256" key="12">
    <source>
        <dbReference type="ARBA" id="ARBA00048173"/>
    </source>
</evidence>
<accession>A5DRI0</accession>
<dbReference type="GO" id="GO:0046872">
    <property type="term" value="F:metal ion binding"/>
    <property type="evidence" value="ECO:0007669"/>
    <property type="project" value="UniProtKB-KW"/>
</dbReference>
<dbReference type="GeneID" id="5123862"/>
<evidence type="ECO:0000256" key="13">
    <source>
        <dbReference type="RuleBase" id="RU365061"/>
    </source>
</evidence>
<evidence type="ECO:0000259" key="14">
    <source>
        <dbReference type="PROSITE" id="PS50878"/>
    </source>
</evidence>
<dbReference type="VEuPathDB" id="FungiDB:PGUG_05881"/>
<comment type="similarity">
    <text evidence="1 13">Belongs to the reverse transcriptase family. Telomerase subfamily.</text>
</comment>
<dbReference type="GO" id="GO:0000781">
    <property type="term" value="C:chromosome, telomeric region"/>
    <property type="evidence" value="ECO:0007669"/>
    <property type="project" value="UniProtKB-SubCell"/>
</dbReference>
<dbReference type="InterPro" id="IPR021891">
    <property type="entry name" value="Telomerase_RBD"/>
</dbReference>
<dbReference type="OrthoDB" id="289721at2759"/>
<dbReference type="SMART" id="SM00975">
    <property type="entry name" value="Telomerase_RBD"/>
    <property type="match status" value="1"/>
</dbReference>
<dbReference type="InterPro" id="IPR003545">
    <property type="entry name" value="Telomerase_RT"/>
</dbReference>
<keyword evidence="7 13" id="KW-0479">Metal-binding</keyword>
<feature type="domain" description="Reverse transcriptase" evidence="14">
    <location>
        <begin position="397"/>
        <end position="728"/>
    </location>
</feature>
<dbReference type="FunCoup" id="A5DRI0">
    <property type="interactions" value="319"/>
</dbReference>
<keyword evidence="8 13" id="KW-0460">Magnesium</keyword>
<protein>
    <recommendedName>
        <fullName evidence="3 13">Telomerase reverse transcriptase</fullName>
        <ecNumber evidence="2 13">2.7.7.49</ecNumber>
    </recommendedName>
    <alternativeName>
        <fullName evidence="13">Telomerase catalytic subunit</fullName>
    </alternativeName>
</protein>
<dbReference type="GO" id="GO:0007004">
    <property type="term" value="P:telomere maintenance via telomerase"/>
    <property type="evidence" value="ECO:0007669"/>
    <property type="project" value="TreeGrafter"/>
</dbReference>
<keyword evidence="6 13" id="KW-0548">Nucleotidyltransferase</keyword>
<dbReference type="SUPFAM" id="SSF56672">
    <property type="entry name" value="DNA/RNA polymerases"/>
    <property type="match status" value="1"/>
</dbReference>
<evidence type="ECO:0000256" key="6">
    <source>
        <dbReference type="ARBA" id="ARBA00022695"/>
    </source>
</evidence>
<dbReference type="OMA" id="FRSTWIT"/>
<dbReference type="EMBL" id="CH408162">
    <property type="protein sequence ID" value="EDK41783.2"/>
    <property type="molecule type" value="Genomic_DNA"/>
</dbReference>
<sequence>MRQPNEKLQDYLSKLDPVCYANIKEHIRLDLQYSKQVAFLLANVYVKCPNRSALGRKVPNNLKEGSLEYVEFLNSMISYLISTKKDNVLVKEYRKGLVNALSPANLFSPHVSFRSNYMKLPGWQYLYNVMKRESFLHLLIDCCGYILASESMVQLFGPSFSFSRNSSNRVSRGRMMYKLQREPEKMCRIFTKSSHDLLNEIVPVASKQKRTPKRLRQLQNVLKTMLINDRKMDYSVTRSKIQGISSVTGTNPSVVAMIVIEILTSIFPSSFWGSTTNRISLESKIEMFITSPRSESMPANYIQEGMSLNSFTWVGRSSRTTSRQDFDSRKNLVCQVLNWLLSNVICRIVSQFWYVTQRPPNSNSDCDYLAFYPHSALNYLLDPWIRKYTLKYLRVSTYGGAVQKGKLLNSGRLRVLPKSDDFRFICVPLRGPEGSELRTEDTYYLYAKNIIGPIRDLLYHKLRKFLKHRSKKHAVCMSNEDVLREIITYKSRNAKPAGGYYMAKFDMTKCYDNLDQGKIMECVRRLFQDDDDTAEYFVRESVRPSSSKNSSSQRRVVRVIESDSVESLDARLINPSRIHSHEGLTSEDIRYEERYGSTTRITKKQVLEFVQEHIRNATVIINEKVPKSYTRTQGVFQGFPLSAVLCHIVYTAMMHDIFGFILDDSKSVLLRVVDDFLLVTSKQDMCFRTLKAARSSEAESYGAFFNSSKSTVSGQCLDEEMHFLGLKFSPQSLEFILDPPKVGEWGVIDSKPLRCNLQILKNHYLFRLRSCISHRELYSASMMIEYLIHILEVILKTMKRDQTTLVLKGDREEQVLDQISRLLLELLYESERVLTLHYELKQVATFSLKFRRTVFLQLASHGFFNPVCIAFKALSNAP</sequence>
<dbReference type="GO" id="GO:0003720">
    <property type="term" value="F:telomerase activity"/>
    <property type="evidence" value="ECO:0007669"/>
    <property type="project" value="InterPro"/>
</dbReference>
<comment type="subcellular location">
    <subcellularLocation>
        <location evidence="13">Nucleus</location>
    </subcellularLocation>
    <subcellularLocation>
        <location evidence="13">Chromosome</location>
        <location evidence="13">Telomere</location>
    </subcellularLocation>
</comment>
<dbReference type="GO" id="GO:0070034">
    <property type="term" value="F:telomerase RNA binding"/>
    <property type="evidence" value="ECO:0007669"/>
    <property type="project" value="TreeGrafter"/>
</dbReference>
<evidence type="ECO:0000256" key="5">
    <source>
        <dbReference type="ARBA" id="ARBA00022679"/>
    </source>
</evidence>
<evidence type="ECO:0000256" key="1">
    <source>
        <dbReference type="ARBA" id="ARBA00008001"/>
    </source>
</evidence>
<evidence type="ECO:0000256" key="3">
    <source>
        <dbReference type="ARBA" id="ARBA00016182"/>
    </source>
</evidence>
<organism evidence="15 16">
    <name type="scientific">Meyerozyma guilliermondii (strain ATCC 6260 / CBS 566 / DSM 6381 / JCM 1539 / NBRC 10279 / NRRL Y-324)</name>
    <name type="common">Yeast</name>
    <name type="synonym">Candida guilliermondii</name>
    <dbReference type="NCBI Taxonomy" id="294746"/>
    <lineage>
        <taxon>Eukaryota</taxon>
        <taxon>Fungi</taxon>
        <taxon>Dikarya</taxon>
        <taxon>Ascomycota</taxon>
        <taxon>Saccharomycotina</taxon>
        <taxon>Pichiomycetes</taxon>
        <taxon>Debaryomycetaceae</taxon>
        <taxon>Meyerozyma</taxon>
    </lineage>
</organism>
<comment type="catalytic activity">
    <reaction evidence="12 13">
        <text>DNA(n) + a 2'-deoxyribonucleoside 5'-triphosphate = DNA(n+1) + diphosphate</text>
        <dbReference type="Rhea" id="RHEA:22508"/>
        <dbReference type="Rhea" id="RHEA-COMP:17339"/>
        <dbReference type="Rhea" id="RHEA-COMP:17340"/>
        <dbReference type="ChEBI" id="CHEBI:33019"/>
        <dbReference type="ChEBI" id="CHEBI:61560"/>
        <dbReference type="ChEBI" id="CHEBI:173112"/>
        <dbReference type="EC" id="2.7.7.49"/>
    </reaction>
</comment>
<evidence type="ECO:0000313" key="16">
    <source>
        <dbReference type="Proteomes" id="UP000001997"/>
    </source>
</evidence>
<dbReference type="Pfam" id="PF12009">
    <property type="entry name" value="Telomerase_RBD"/>
    <property type="match status" value="1"/>
</dbReference>
<dbReference type="AlphaFoldDB" id="A5DRI0"/>
<dbReference type="PANTHER" id="PTHR12066">
    <property type="entry name" value="TELOMERASE REVERSE TRANSCRIPTASE"/>
    <property type="match status" value="1"/>
</dbReference>
<gene>
    <name evidence="15" type="ORF">PGUG_05881</name>
</gene>
<keyword evidence="16" id="KW-1185">Reference proteome</keyword>
<evidence type="ECO:0000256" key="8">
    <source>
        <dbReference type="ARBA" id="ARBA00022842"/>
    </source>
</evidence>
<evidence type="ECO:0000256" key="4">
    <source>
        <dbReference type="ARBA" id="ARBA00022454"/>
    </source>
</evidence>
<dbReference type="GO" id="GO:0042162">
    <property type="term" value="F:telomeric DNA binding"/>
    <property type="evidence" value="ECO:0007669"/>
    <property type="project" value="TreeGrafter"/>
</dbReference>
<dbReference type="InParanoid" id="A5DRI0"/>
<keyword evidence="9 13" id="KW-0779">Telomere</keyword>
<dbReference type="InterPro" id="IPR043502">
    <property type="entry name" value="DNA/RNA_pol_sf"/>
</dbReference>
<dbReference type="InterPro" id="IPR000477">
    <property type="entry name" value="RT_dom"/>
</dbReference>
<evidence type="ECO:0000256" key="2">
    <source>
        <dbReference type="ARBA" id="ARBA00012493"/>
    </source>
</evidence>